<dbReference type="AlphaFoldDB" id="A0A3A1R427"/>
<keyword evidence="2" id="KW-0238">DNA-binding</keyword>
<keyword evidence="6" id="KW-1185">Reference proteome</keyword>
<dbReference type="PRINTS" id="PR00598">
    <property type="entry name" value="HTHMARR"/>
</dbReference>
<dbReference type="OrthoDB" id="288929at2"/>
<dbReference type="SMART" id="SM00347">
    <property type="entry name" value="HTH_MARR"/>
    <property type="match status" value="1"/>
</dbReference>
<dbReference type="Gene3D" id="1.10.10.10">
    <property type="entry name" value="Winged helix-like DNA-binding domain superfamily/Winged helix DNA-binding domain"/>
    <property type="match status" value="1"/>
</dbReference>
<comment type="caution">
    <text evidence="5">The sequence shown here is derived from an EMBL/GenBank/DDBJ whole genome shotgun (WGS) entry which is preliminary data.</text>
</comment>
<evidence type="ECO:0000259" key="4">
    <source>
        <dbReference type="PROSITE" id="PS50995"/>
    </source>
</evidence>
<dbReference type="Pfam" id="PF01047">
    <property type="entry name" value="MarR"/>
    <property type="match status" value="1"/>
</dbReference>
<protein>
    <submittedName>
        <fullName evidence="5">MarR family transcriptional regulator</fullName>
    </submittedName>
</protein>
<evidence type="ECO:0000256" key="2">
    <source>
        <dbReference type="ARBA" id="ARBA00023125"/>
    </source>
</evidence>
<gene>
    <name evidence="5" type="ORF">D3H55_08830</name>
</gene>
<dbReference type="PROSITE" id="PS50995">
    <property type="entry name" value="HTH_MARR_2"/>
    <property type="match status" value="1"/>
</dbReference>
<dbReference type="GO" id="GO:0003677">
    <property type="term" value="F:DNA binding"/>
    <property type="evidence" value="ECO:0007669"/>
    <property type="project" value="UniProtKB-KW"/>
</dbReference>
<keyword evidence="3" id="KW-0804">Transcription</keyword>
<name>A0A3A1R427_9BACI</name>
<reference evidence="5 6" key="1">
    <citation type="submission" date="2018-09" db="EMBL/GenBank/DDBJ databases">
        <title>Bacillus saliacetes sp. nov., isolated from Thai shrimp paste (Ka-pi).</title>
        <authorList>
            <person name="Daroonpunt R."/>
            <person name="Tanasupawat S."/>
            <person name="Yiamsombut S."/>
        </authorList>
    </citation>
    <scope>NUCLEOTIDE SEQUENCE [LARGE SCALE GENOMIC DNA]</scope>
    <source>
        <strain evidence="5 6">SKP7-4</strain>
    </source>
</reference>
<dbReference type="PANTHER" id="PTHR42756:SF1">
    <property type="entry name" value="TRANSCRIPTIONAL REPRESSOR OF EMRAB OPERON"/>
    <property type="match status" value="1"/>
</dbReference>
<keyword evidence="1" id="KW-0805">Transcription regulation</keyword>
<evidence type="ECO:0000256" key="3">
    <source>
        <dbReference type="ARBA" id="ARBA00023163"/>
    </source>
</evidence>
<dbReference type="GO" id="GO:0003700">
    <property type="term" value="F:DNA-binding transcription factor activity"/>
    <property type="evidence" value="ECO:0007669"/>
    <property type="project" value="InterPro"/>
</dbReference>
<dbReference type="EMBL" id="QXIR01000009">
    <property type="protein sequence ID" value="RIW35148.1"/>
    <property type="molecule type" value="Genomic_DNA"/>
</dbReference>
<dbReference type="InterPro" id="IPR000835">
    <property type="entry name" value="HTH_MarR-typ"/>
</dbReference>
<dbReference type="PANTHER" id="PTHR42756">
    <property type="entry name" value="TRANSCRIPTIONAL REGULATOR, MARR"/>
    <property type="match status" value="1"/>
</dbReference>
<sequence length="122" mass="14187">MMKQDITKLYGKYLSSGELLVLKYLSEHGAMKASDLSKKMNVSASHITNVTDSLTEKEYMTRIRSSVDRRVVELALTDKGKRILDECLEMKLVYFQKKFDSFSEQELEQMIALFTKLYKTQQ</sequence>
<evidence type="ECO:0000313" key="5">
    <source>
        <dbReference type="EMBL" id="RIW35148.1"/>
    </source>
</evidence>
<evidence type="ECO:0000313" key="6">
    <source>
        <dbReference type="Proteomes" id="UP000265801"/>
    </source>
</evidence>
<evidence type="ECO:0000256" key="1">
    <source>
        <dbReference type="ARBA" id="ARBA00023015"/>
    </source>
</evidence>
<organism evidence="5 6">
    <name type="scientific">Bacillus salacetis</name>
    <dbReference type="NCBI Taxonomy" id="2315464"/>
    <lineage>
        <taxon>Bacteria</taxon>
        <taxon>Bacillati</taxon>
        <taxon>Bacillota</taxon>
        <taxon>Bacilli</taxon>
        <taxon>Bacillales</taxon>
        <taxon>Bacillaceae</taxon>
        <taxon>Bacillus</taxon>
    </lineage>
</organism>
<proteinExistence type="predicted"/>
<dbReference type="InterPro" id="IPR036388">
    <property type="entry name" value="WH-like_DNA-bd_sf"/>
</dbReference>
<accession>A0A3A1R427</accession>
<feature type="domain" description="HTH marR-type" evidence="4">
    <location>
        <begin position="1"/>
        <end position="119"/>
    </location>
</feature>
<dbReference type="Proteomes" id="UP000265801">
    <property type="component" value="Unassembled WGS sequence"/>
</dbReference>
<dbReference type="SUPFAM" id="SSF46785">
    <property type="entry name" value="Winged helix' DNA-binding domain"/>
    <property type="match status" value="1"/>
</dbReference>
<dbReference type="InterPro" id="IPR036390">
    <property type="entry name" value="WH_DNA-bd_sf"/>
</dbReference>